<dbReference type="InterPro" id="IPR052264">
    <property type="entry name" value="UPF0175_domain"/>
</dbReference>
<dbReference type="EMBL" id="JX684089">
    <property type="protein sequence ID" value="AGF93346.1"/>
    <property type="molecule type" value="Genomic_DNA"/>
</dbReference>
<evidence type="ECO:0000313" key="2">
    <source>
        <dbReference type="EMBL" id="AGF93346.1"/>
    </source>
</evidence>
<gene>
    <name evidence="2" type="ORF">FLSS-23_0011</name>
</gene>
<protein>
    <submittedName>
        <fullName evidence="2">Protein belonging to Uncharacterized protein family UPF0175</fullName>
    </submittedName>
</protein>
<dbReference type="InterPro" id="IPR010985">
    <property type="entry name" value="Ribbon_hlx_hlx"/>
</dbReference>
<organism evidence="2">
    <name type="scientific">uncultured organism</name>
    <dbReference type="NCBI Taxonomy" id="155900"/>
    <lineage>
        <taxon>unclassified sequences</taxon>
        <taxon>environmental samples</taxon>
    </lineage>
</organism>
<dbReference type="AlphaFoldDB" id="M1P1S6"/>
<accession>M1P1S6</accession>
<dbReference type="CDD" id="cd22231">
    <property type="entry name" value="RHH_NikR_HicB-like"/>
    <property type="match status" value="1"/>
</dbReference>
<evidence type="ECO:0000256" key="1">
    <source>
        <dbReference type="ARBA" id="ARBA00005651"/>
    </source>
</evidence>
<dbReference type="InterPro" id="IPR005368">
    <property type="entry name" value="UPF0175"/>
</dbReference>
<proteinExistence type="inferred from homology"/>
<dbReference type="InterPro" id="IPR013321">
    <property type="entry name" value="Arc_rbn_hlx_hlx"/>
</dbReference>
<comment type="similarity">
    <text evidence="1">Belongs to the UPF0175 family.</text>
</comment>
<dbReference type="PANTHER" id="PTHR37525:SF1">
    <property type="entry name" value="UPF0175 PROTEIN SSL1255"/>
    <property type="match status" value="1"/>
</dbReference>
<sequence>MPSAYSLPEIYKQEIESLVKAGYYSNRSEVVRDAIRVLFETRSELKLASSVELYKNGEVTLGRAAEIAGMNIYEFKDILKDRGIKIRSPGGTKEELEEESKVIEEHS</sequence>
<dbReference type="Gene3D" id="1.10.1220.10">
    <property type="entry name" value="Met repressor-like"/>
    <property type="match status" value="1"/>
</dbReference>
<name>M1P1S6_9ZZZZ</name>
<dbReference type="GO" id="GO:0006355">
    <property type="term" value="P:regulation of DNA-templated transcription"/>
    <property type="evidence" value="ECO:0007669"/>
    <property type="project" value="InterPro"/>
</dbReference>
<dbReference type="Pfam" id="PF03683">
    <property type="entry name" value="UPF0175"/>
    <property type="match status" value="1"/>
</dbReference>
<dbReference type="SUPFAM" id="SSF47598">
    <property type="entry name" value="Ribbon-helix-helix"/>
    <property type="match status" value="1"/>
</dbReference>
<reference evidence="2" key="1">
    <citation type="journal article" date="2013" name="Syst. Appl. Microbiol.">
        <title>New insights into the archaeal diversity of a hypersaline microbial mat obtained by a metagenomic approach.</title>
        <authorList>
            <person name="Lopez-Lopez A."/>
            <person name="Richter M."/>
            <person name="Pena A."/>
            <person name="Tamames J."/>
            <person name="Rossello-Mora R."/>
        </authorList>
    </citation>
    <scope>NUCLEOTIDE SEQUENCE</scope>
</reference>
<dbReference type="PANTHER" id="PTHR37525">
    <property type="entry name" value="UPF0175 PROTEIN SSL1255"/>
    <property type="match status" value="1"/>
</dbReference>